<dbReference type="GO" id="GO:0003677">
    <property type="term" value="F:DNA binding"/>
    <property type="evidence" value="ECO:0007669"/>
    <property type="project" value="InterPro"/>
</dbReference>
<gene>
    <name evidence="3" type="ORF">LCGC14_3051980</name>
</gene>
<comment type="caution">
    <text evidence="3">The sequence shown here is derived from an EMBL/GenBank/DDBJ whole genome shotgun (WGS) entry which is preliminary data.</text>
</comment>
<evidence type="ECO:0000313" key="3">
    <source>
        <dbReference type="EMBL" id="KKK57685.1"/>
    </source>
</evidence>
<accession>A0A0F8X9L9</accession>
<dbReference type="AlphaFoldDB" id="A0A0F8X9L9"/>
<dbReference type="GO" id="GO:0004803">
    <property type="term" value="F:transposase activity"/>
    <property type="evidence" value="ECO:0007669"/>
    <property type="project" value="InterPro"/>
</dbReference>
<feature type="region of interest" description="Disordered" evidence="1">
    <location>
        <begin position="101"/>
        <end position="120"/>
    </location>
</feature>
<dbReference type="EMBL" id="LAZR01064354">
    <property type="protein sequence ID" value="KKK57685.1"/>
    <property type="molecule type" value="Genomic_DNA"/>
</dbReference>
<evidence type="ECO:0000259" key="2">
    <source>
        <dbReference type="Pfam" id="PF01609"/>
    </source>
</evidence>
<dbReference type="NCBIfam" id="NF033580">
    <property type="entry name" value="transpos_IS5_3"/>
    <property type="match status" value="1"/>
</dbReference>
<feature type="domain" description="Transposase IS4-like" evidence="2">
    <location>
        <begin position="105"/>
        <end position="248"/>
    </location>
</feature>
<dbReference type="PANTHER" id="PTHR30007:SF1">
    <property type="entry name" value="BLR1914 PROTEIN"/>
    <property type="match status" value="1"/>
</dbReference>
<sequence>MEIDRANNPEEEKAVPVSRTKVNSRPCNFNRDSVCAQNRNWLGVPAQGDGLWFRYDMLAKTTRLAKGRRLGQNTPHFSQQTTKSQQDRFFASCGGFGISSSGFGGQKTGPNPTDRRKNGSKHHIITDANGIPLAFTLTGANRHDITQLLPLVEAIPPIAGRRGRPRKRPDVVQGDRGYDSQPHRIALRLLKIKSLLAKRRTPNGSGLGKTRWVVERTLSWLHQFRRLRVRYERRSDIHEAFLSIGCIIICWNQLNSFC</sequence>
<proteinExistence type="predicted"/>
<dbReference type="InterPro" id="IPR002559">
    <property type="entry name" value="Transposase_11"/>
</dbReference>
<reference evidence="3" key="1">
    <citation type="journal article" date="2015" name="Nature">
        <title>Complex archaea that bridge the gap between prokaryotes and eukaryotes.</title>
        <authorList>
            <person name="Spang A."/>
            <person name="Saw J.H."/>
            <person name="Jorgensen S.L."/>
            <person name="Zaremba-Niedzwiedzka K."/>
            <person name="Martijn J."/>
            <person name="Lind A.E."/>
            <person name="van Eijk R."/>
            <person name="Schleper C."/>
            <person name="Guy L."/>
            <person name="Ettema T.J."/>
        </authorList>
    </citation>
    <scope>NUCLEOTIDE SEQUENCE</scope>
</reference>
<name>A0A0F8X9L9_9ZZZZ</name>
<dbReference type="GO" id="GO:0006313">
    <property type="term" value="P:DNA transposition"/>
    <property type="evidence" value="ECO:0007669"/>
    <property type="project" value="InterPro"/>
</dbReference>
<dbReference type="Pfam" id="PF01609">
    <property type="entry name" value="DDE_Tnp_1"/>
    <property type="match status" value="1"/>
</dbReference>
<evidence type="ECO:0000256" key="1">
    <source>
        <dbReference type="SAM" id="MobiDB-lite"/>
    </source>
</evidence>
<protein>
    <recommendedName>
        <fullName evidence="2">Transposase IS4-like domain-containing protein</fullName>
    </recommendedName>
</protein>
<dbReference type="PANTHER" id="PTHR30007">
    <property type="entry name" value="PHP DOMAIN PROTEIN"/>
    <property type="match status" value="1"/>
</dbReference>
<organism evidence="3">
    <name type="scientific">marine sediment metagenome</name>
    <dbReference type="NCBI Taxonomy" id="412755"/>
    <lineage>
        <taxon>unclassified sequences</taxon>
        <taxon>metagenomes</taxon>
        <taxon>ecological metagenomes</taxon>
    </lineage>
</organism>